<feature type="transmembrane region" description="Helical" evidence="7">
    <location>
        <begin position="286"/>
        <end position="313"/>
    </location>
</feature>
<dbReference type="InterPro" id="IPR003838">
    <property type="entry name" value="ABC3_permease_C"/>
</dbReference>
<dbReference type="Pfam" id="PF02687">
    <property type="entry name" value="FtsX"/>
    <property type="match status" value="1"/>
</dbReference>
<protein>
    <submittedName>
        <fullName evidence="10">Multidrug ABC transporter substrate-binding protein</fullName>
    </submittedName>
</protein>
<feature type="transmembrane region" description="Helical" evidence="7">
    <location>
        <begin position="333"/>
        <end position="359"/>
    </location>
</feature>
<sequence length="412" mass="45133">MLSIPGFRLLRNAFGSLLEHPMRTLLTMLGIIIGVAAVYVMLAIGEGAEKKILESLDGPQARTITVFPDWTRGRSSQRRPYRRLNEADLREIRALPGVEAATGNLSREYPVITDATDWSSDIRGADEDHLFANDLKLEDGRGITESDLERKETVAVLGQTVIKNVFGGQYPIGAKIKIGTVPFTVVGTVEKAPESGWNNGQDRDNFVLVPRSTLRDRLVGGDYLVRNHVNQFRVVGENQQVLDRIENDLDAILRRSRGLSTADAPDFRILNFSANRQQFADTQRTLSVLLFTMGAVSLVVGGVGVMNIMLVSVSERTREIGLRMSVGARQMDVLAQFLTEALLICILSGLIGLAIGYGISQQELGGEDLEMVFSLDNALLAFGSAALVGMIFGFLPAFRASRLNPVEALRSE</sequence>
<comment type="caution">
    <text evidence="10">The sequence shown here is derived from an EMBL/GenBank/DDBJ whole genome shotgun (WGS) entry which is preliminary data.</text>
</comment>
<evidence type="ECO:0000256" key="2">
    <source>
        <dbReference type="ARBA" id="ARBA00022475"/>
    </source>
</evidence>
<dbReference type="RefSeq" id="WP_284373086.1">
    <property type="nucleotide sequence ID" value="NZ_BSNJ01000005.1"/>
</dbReference>
<keyword evidence="4 7" id="KW-1133">Transmembrane helix</keyword>
<evidence type="ECO:0000256" key="5">
    <source>
        <dbReference type="ARBA" id="ARBA00023136"/>
    </source>
</evidence>
<dbReference type="PANTHER" id="PTHR30572:SF4">
    <property type="entry name" value="ABC TRANSPORTER PERMEASE YTRF"/>
    <property type="match status" value="1"/>
</dbReference>
<comment type="subcellular location">
    <subcellularLocation>
        <location evidence="1">Cell membrane</location>
        <topology evidence="1">Multi-pass membrane protein</topology>
    </subcellularLocation>
</comment>
<dbReference type="Pfam" id="PF12704">
    <property type="entry name" value="MacB_PCD"/>
    <property type="match status" value="1"/>
</dbReference>
<keyword evidence="2" id="KW-1003">Cell membrane</keyword>
<dbReference type="Proteomes" id="UP001161390">
    <property type="component" value="Unassembled WGS sequence"/>
</dbReference>
<keyword evidence="3 7" id="KW-0812">Transmembrane</keyword>
<feature type="transmembrane region" description="Helical" evidence="7">
    <location>
        <begin position="25"/>
        <end position="45"/>
    </location>
</feature>
<accession>A0ABQ5V1Q4</accession>
<evidence type="ECO:0000256" key="3">
    <source>
        <dbReference type="ARBA" id="ARBA00022692"/>
    </source>
</evidence>
<keyword evidence="11" id="KW-1185">Reference proteome</keyword>
<reference evidence="10" key="1">
    <citation type="journal article" date="2014" name="Int. J. Syst. Evol. Microbiol.">
        <title>Complete genome of a new Firmicutes species belonging to the dominant human colonic microbiota ('Ruminococcus bicirculans') reveals two chromosomes and a selective capacity to utilize plant glucans.</title>
        <authorList>
            <consortium name="NISC Comparative Sequencing Program"/>
            <person name="Wegmann U."/>
            <person name="Louis P."/>
            <person name="Goesmann A."/>
            <person name="Henrissat B."/>
            <person name="Duncan S.H."/>
            <person name="Flint H.J."/>
        </authorList>
    </citation>
    <scope>NUCLEOTIDE SEQUENCE</scope>
    <source>
        <strain evidence="10">NBRC 108216</strain>
    </source>
</reference>
<dbReference type="InterPro" id="IPR050250">
    <property type="entry name" value="Macrolide_Exporter_MacB"/>
</dbReference>
<dbReference type="EMBL" id="BSNJ01000005">
    <property type="protein sequence ID" value="GLQ21484.1"/>
    <property type="molecule type" value="Genomic_DNA"/>
</dbReference>
<reference evidence="10" key="2">
    <citation type="submission" date="2023-01" db="EMBL/GenBank/DDBJ databases">
        <title>Draft genome sequence of Algimonas porphyrae strain NBRC 108216.</title>
        <authorList>
            <person name="Sun Q."/>
            <person name="Mori K."/>
        </authorList>
    </citation>
    <scope>NUCLEOTIDE SEQUENCE</scope>
    <source>
        <strain evidence="10">NBRC 108216</strain>
    </source>
</reference>
<proteinExistence type="inferred from homology"/>
<evidence type="ECO:0000259" key="9">
    <source>
        <dbReference type="Pfam" id="PF12704"/>
    </source>
</evidence>
<name>A0ABQ5V1Q4_9PROT</name>
<evidence type="ECO:0000259" key="8">
    <source>
        <dbReference type="Pfam" id="PF02687"/>
    </source>
</evidence>
<keyword evidence="5 7" id="KW-0472">Membrane</keyword>
<evidence type="ECO:0000313" key="10">
    <source>
        <dbReference type="EMBL" id="GLQ21484.1"/>
    </source>
</evidence>
<feature type="domain" description="MacB-like periplasmic core" evidence="9">
    <location>
        <begin position="24"/>
        <end position="250"/>
    </location>
</feature>
<evidence type="ECO:0000256" key="7">
    <source>
        <dbReference type="SAM" id="Phobius"/>
    </source>
</evidence>
<dbReference type="PANTHER" id="PTHR30572">
    <property type="entry name" value="MEMBRANE COMPONENT OF TRANSPORTER-RELATED"/>
    <property type="match status" value="1"/>
</dbReference>
<evidence type="ECO:0000313" key="11">
    <source>
        <dbReference type="Proteomes" id="UP001161390"/>
    </source>
</evidence>
<dbReference type="InterPro" id="IPR025857">
    <property type="entry name" value="MacB_PCD"/>
</dbReference>
<feature type="domain" description="ABC3 transporter permease C-terminal" evidence="8">
    <location>
        <begin position="292"/>
        <end position="405"/>
    </location>
</feature>
<organism evidence="10 11">
    <name type="scientific">Algimonas porphyrae</name>
    <dbReference type="NCBI Taxonomy" id="1128113"/>
    <lineage>
        <taxon>Bacteria</taxon>
        <taxon>Pseudomonadati</taxon>
        <taxon>Pseudomonadota</taxon>
        <taxon>Alphaproteobacteria</taxon>
        <taxon>Maricaulales</taxon>
        <taxon>Robiginitomaculaceae</taxon>
        <taxon>Algimonas</taxon>
    </lineage>
</organism>
<evidence type="ECO:0000256" key="4">
    <source>
        <dbReference type="ARBA" id="ARBA00022989"/>
    </source>
</evidence>
<evidence type="ECO:0000256" key="6">
    <source>
        <dbReference type="ARBA" id="ARBA00038076"/>
    </source>
</evidence>
<feature type="transmembrane region" description="Helical" evidence="7">
    <location>
        <begin position="379"/>
        <end position="398"/>
    </location>
</feature>
<gene>
    <name evidence="10" type="ORF">GCM10007854_24390</name>
</gene>
<comment type="similarity">
    <text evidence="6">Belongs to the ABC-4 integral membrane protein family.</text>
</comment>
<evidence type="ECO:0000256" key="1">
    <source>
        <dbReference type="ARBA" id="ARBA00004651"/>
    </source>
</evidence>